<dbReference type="RefSeq" id="XP_049149759.1">
    <property type="nucleotide sequence ID" value="XM_049292613.1"/>
</dbReference>
<organism evidence="1 2">
    <name type="scientific">Colletotrichum lupini</name>
    <dbReference type="NCBI Taxonomy" id="145971"/>
    <lineage>
        <taxon>Eukaryota</taxon>
        <taxon>Fungi</taxon>
        <taxon>Dikarya</taxon>
        <taxon>Ascomycota</taxon>
        <taxon>Pezizomycotina</taxon>
        <taxon>Sordariomycetes</taxon>
        <taxon>Hypocreomycetidae</taxon>
        <taxon>Glomerellales</taxon>
        <taxon>Glomerellaceae</taxon>
        <taxon>Colletotrichum</taxon>
        <taxon>Colletotrichum acutatum species complex</taxon>
    </lineage>
</organism>
<dbReference type="AlphaFoldDB" id="A0A9Q8T2X3"/>
<dbReference type="GeneID" id="73347623"/>
<gene>
    <name evidence="1" type="ORF">CLUP02_13676</name>
</gene>
<protein>
    <submittedName>
        <fullName evidence="1">Uncharacterized protein</fullName>
    </submittedName>
</protein>
<sequence length="145" mass="15956">MATPEESFDGLPLNPTFDRASFAQRWRIPRYGRCSPFCGCVKIAEDSWARFNPQVNILALAWLLVIRNAMASKKSGRTVPVTCPAHSHGAQPTLTALISGGNKMVRGSMFQLCCEIHTSVWPRYERSTAEGANLLACVYASPPPM</sequence>
<dbReference type="Proteomes" id="UP000830671">
    <property type="component" value="Chromosome 7"/>
</dbReference>
<dbReference type="KEGG" id="clup:CLUP02_13676"/>
<evidence type="ECO:0000313" key="1">
    <source>
        <dbReference type="EMBL" id="UQC88153.1"/>
    </source>
</evidence>
<proteinExistence type="predicted"/>
<dbReference type="EMBL" id="CP019479">
    <property type="protein sequence ID" value="UQC88153.1"/>
    <property type="molecule type" value="Genomic_DNA"/>
</dbReference>
<accession>A0A9Q8T2X3</accession>
<reference evidence="1" key="1">
    <citation type="journal article" date="2021" name="Mol. Plant Microbe Interact.">
        <title>Complete Genome Sequence of the Plant-Pathogenic Fungus Colletotrichum lupini.</title>
        <authorList>
            <person name="Baroncelli R."/>
            <person name="Pensec F."/>
            <person name="Da Lio D."/>
            <person name="Boufleur T."/>
            <person name="Vicente I."/>
            <person name="Sarrocco S."/>
            <person name="Picot A."/>
            <person name="Baraldi E."/>
            <person name="Sukno S."/>
            <person name="Thon M."/>
            <person name="Le Floch G."/>
        </authorList>
    </citation>
    <scope>NUCLEOTIDE SEQUENCE</scope>
    <source>
        <strain evidence="1">IMI 504893</strain>
    </source>
</reference>
<keyword evidence="2" id="KW-1185">Reference proteome</keyword>
<evidence type="ECO:0000313" key="2">
    <source>
        <dbReference type="Proteomes" id="UP000830671"/>
    </source>
</evidence>
<name>A0A9Q8T2X3_9PEZI</name>